<feature type="domain" description="Glycosyltransferase subfamily 4-like N-terminal" evidence="2">
    <location>
        <begin position="12"/>
        <end position="166"/>
    </location>
</feature>
<proteinExistence type="predicted"/>
<dbReference type="KEGG" id="uli:ETAA1_31250"/>
<feature type="domain" description="Glycosyl transferase family 1" evidence="1">
    <location>
        <begin position="195"/>
        <end position="347"/>
    </location>
</feature>
<dbReference type="EMBL" id="CP036273">
    <property type="protein sequence ID" value="QDU21160.1"/>
    <property type="molecule type" value="Genomic_DNA"/>
</dbReference>
<evidence type="ECO:0000259" key="1">
    <source>
        <dbReference type="Pfam" id="PF00534"/>
    </source>
</evidence>
<dbReference type="PANTHER" id="PTHR12526">
    <property type="entry name" value="GLYCOSYLTRANSFERASE"/>
    <property type="match status" value="1"/>
</dbReference>
<gene>
    <name evidence="3" type="primary">kanE_1</name>
    <name evidence="3" type="ORF">ETAA1_31250</name>
</gene>
<name>A0A517XUJ0_9BACT</name>
<dbReference type="Proteomes" id="UP000319576">
    <property type="component" value="Chromosome"/>
</dbReference>
<accession>A0A517XUJ0</accession>
<dbReference type="InterPro" id="IPR028098">
    <property type="entry name" value="Glyco_trans_4-like_N"/>
</dbReference>
<organism evidence="3 4">
    <name type="scientific">Urbifossiella limnaea</name>
    <dbReference type="NCBI Taxonomy" id="2528023"/>
    <lineage>
        <taxon>Bacteria</taxon>
        <taxon>Pseudomonadati</taxon>
        <taxon>Planctomycetota</taxon>
        <taxon>Planctomycetia</taxon>
        <taxon>Gemmatales</taxon>
        <taxon>Gemmataceae</taxon>
        <taxon>Urbifossiella</taxon>
    </lineage>
</organism>
<dbReference type="Gene3D" id="3.40.50.2000">
    <property type="entry name" value="Glycogen Phosphorylase B"/>
    <property type="match status" value="2"/>
</dbReference>
<reference evidence="3 4" key="1">
    <citation type="submission" date="2019-02" db="EMBL/GenBank/DDBJ databases">
        <title>Deep-cultivation of Planctomycetes and their phenomic and genomic characterization uncovers novel biology.</title>
        <authorList>
            <person name="Wiegand S."/>
            <person name="Jogler M."/>
            <person name="Boedeker C."/>
            <person name="Pinto D."/>
            <person name="Vollmers J."/>
            <person name="Rivas-Marin E."/>
            <person name="Kohn T."/>
            <person name="Peeters S.H."/>
            <person name="Heuer A."/>
            <person name="Rast P."/>
            <person name="Oberbeckmann S."/>
            <person name="Bunk B."/>
            <person name="Jeske O."/>
            <person name="Meyerdierks A."/>
            <person name="Storesund J.E."/>
            <person name="Kallscheuer N."/>
            <person name="Luecker S."/>
            <person name="Lage O.M."/>
            <person name="Pohl T."/>
            <person name="Merkel B.J."/>
            <person name="Hornburger P."/>
            <person name="Mueller R.-W."/>
            <person name="Bruemmer F."/>
            <person name="Labrenz M."/>
            <person name="Spormann A.M."/>
            <person name="Op den Camp H."/>
            <person name="Overmann J."/>
            <person name="Amann R."/>
            <person name="Jetten M.S.M."/>
            <person name="Mascher T."/>
            <person name="Medema M.H."/>
            <person name="Devos D.P."/>
            <person name="Kaster A.-K."/>
            <person name="Ovreas L."/>
            <person name="Rohde M."/>
            <person name="Galperin M.Y."/>
            <person name="Jogler C."/>
        </authorList>
    </citation>
    <scope>NUCLEOTIDE SEQUENCE [LARGE SCALE GENOMIC DNA]</scope>
    <source>
        <strain evidence="3 4">ETA_A1</strain>
    </source>
</reference>
<evidence type="ECO:0000313" key="3">
    <source>
        <dbReference type="EMBL" id="QDU21160.1"/>
    </source>
</evidence>
<dbReference type="OrthoDB" id="232381at2"/>
<dbReference type="EC" id="2.4.1.301" evidence="3"/>
<dbReference type="GO" id="GO:0016757">
    <property type="term" value="F:glycosyltransferase activity"/>
    <property type="evidence" value="ECO:0007669"/>
    <property type="project" value="UniProtKB-KW"/>
</dbReference>
<keyword evidence="4" id="KW-1185">Reference proteome</keyword>
<dbReference type="Pfam" id="PF00534">
    <property type="entry name" value="Glycos_transf_1"/>
    <property type="match status" value="1"/>
</dbReference>
<dbReference type="PANTHER" id="PTHR12526:SF637">
    <property type="entry name" value="GLYCOSYLTRANSFERASE EPSF-RELATED"/>
    <property type="match status" value="1"/>
</dbReference>
<evidence type="ECO:0000259" key="2">
    <source>
        <dbReference type="Pfam" id="PF13439"/>
    </source>
</evidence>
<protein>
    <submittedName>
        <fullName evidence="3">Alpha-D-kanosaminyltransferase</fullName>
        <ecNumber evidence="3">2.4.1.301</ecNumber>
    </submittedName>
</protein>
<evidence type="ECO:0000313" key="4">
    <source>
        <dbReference type="Proteomes" id="UP000319576"/>
    </source>
</evidence>
<dbReference type="AlphaFoldDB" id="A0A517XUJ0"/>
<keyword evidence="3" id="KW-0808">Transferase</keyword>
<keyword evidence="3" id="KW-0328">Glycosyltransferase</keyword>
<dbReference type="SUPFAM" id="SSF53756">
    <property type="entry name" value="UDP-Glycosyltransferase/glycogen phosphorylase"/>
    <property type="match status" value="1"/>
</dbReference>
<dbReference type="RefSeq" id="WP_145239900.1">
    <property type="nucleotide sequence ID" value="NZ_CP036273.1"/>
</dbReference>
<dbReference type="InterPro" id="IPR001296">
    <property type="entry name" value="Glyco_trans_1"/>
</dbReference>
<dbReference type="Pfam" id="PF13439">
    <property type="entry name" value="Glyco_transf_4"/>
    <property type="match status" value="1"/>
</dbReference>
<sequence>MTVVHLTASTFYGGPERQMLGLADALPDSVRTAFVSFPEGGRCAAFLDVVRDRGREAVALRADFPRLIRVTAELTATIRELGCEILLCHGYKANLLGRVAARRVGVPAVAVSRGWTWQDRRVRAYEWLDRRHLRLMDHVVAVSEGQAARVRNWCGVPAGRVSVVRNSARLGAFATTEPARGRLLDFFPRDSRVSRVVVAAGRLSPEKGFGVLIDAATAVLKADPVAGVVIFGEGVLRAELEQQVRARGLTGRVVLPGFRDDLDSLLAAADVVTLPSFTEGLPNVALEASAAGVPVVATAVGGTPEVIADGETGYLVQPGRPDELADRLVQSLKDGALRARLGNAGRARMQRLFTFDAQAAAYLDLFARLRPSPVAV</sequence>